<feature type="domain" description="PilZ" evidence="1">
    <location>
        <begin position="104"/>
        <end position="182"/>
    </location>
</feature>
<dbReference type="RefSeq" id="WP_307634004.1">
    <property type="nucleotide sequence ID" value="NZ_JAPHEH010000001.1"/>
</dbReference>
<protein>
    <submittedName>
        <fullName evidence="2">PilZ domain-containing protein</fullName>
    </submittedName>
</protein>
<evidence type="ECO:0000313" key="3">
    <source>
        <dbReference type="Proteomes" id="UP001154240"/>
    </source>
</evidence>
<comment type="caution">
    <text evidence="2">The sequence shown here is derived from an EMBL/GenBank/DDBJ whole genome shotgun (WGS) entry which is preliminary data.</text>
</comment>
<gene>
    <name evidence="2" type="ORF">OLX77_12835</name>
</gene>
<dbReference type="InterPro" id="IPR009875">
    <property type="entry name" value="PilZ_domain"/>
</dbReference>
<proteinExistence type="predicted"/>
<evidence type="ECO:0000259" key="1">
    <source>
        <dbReference type="Pfam" id="PF07238"/>
    </source>
</evidence>
<dbReference type="Pfam" id="PF07238">
    <property type="entry name" value="PilZ"/>
    <property type="match status" value="1"/>
</dbReference>
<dbReference type="AlphaFoldDB" id="A0A9X4RMR0"/>
<dbReference type="GO" id="GO:0035438">
    <property type="term" value="F:cyclic-di-GMP binding"/>
    <property type="evidence" value="ECO:0007669"/>
    <property type="project" value="InterPro"/>
</dbReference>
<sequence>MTDSLNRRQSVRVTDRVMLAIHPVSAEKMQGVAKDFQQGISPYNQEGLADIQMFIGAQSALAKLRERDADLADFLQHLDNKMNIMLKQAKGGESPLDALIMRKANISANGIAFYTDSPARLDEIVEIHVVLLPAYTYVYSFGKVIACDPVTAEDESDCKFRVALEFVFLLEEDREKIIQHTFRQQSLALRNRRINP</sequence>
<evidence type="ECO:0000313" key="2">
    <source>
        <dbReference type="EMBL" id="MDG4477039.1"/>
    </source>
</evidence>
<dbReference type="EMBL" id="JAPHEH010000001">
    <property type="protein sequence ID" value="MDG4477039.1"/>
    <property type="molecule type" value="Genomic_DNA"/>
</dbReference>
<keyword evidence="3" id="KW-1185">Reference proteome</keyword>
<accession>A0A9X4RMR0</accession>
<organism evidence="2 3">
    <name type="scientific">Thiovibrio frasassiensis</name>
    <dbReference type="NCBI Taxonomy" id="2984131"/>
    <lineage>
        <taxon>Bacteria</taxon>
        <taxon>Pseudomonadati</taxon>
        <taxon>Thermodesulfobacteriota</taxon>
        <taxon>Desulfobulbia</taxon>
        <taxon>Desulfobulbales</taxon>
        <taxon>Thiovibrionaceae</taxon>
        <taxon>Thiovibrio</taxon>
    </lineage>
</organism>
<name>A0A9X4RMR0_9BACT</name>
<dbReference type="Proteomes" id="UP001154240">
    <property type="component" value="Unassembled WGS sequence"/>
</dbReference>
<reference evidence="2" key="2">
    <citation type="submission" date="2022-10" db="EMBL/GenBank/DDBJ databases">
        <authorList>
            <person name="Aronson H.S."/>
        </authorList>
    </citation>
    <scope>NUCLEOTIDE SEQUENCE</scope>
    <source>
        <strain evidence="2">RS19-109</strain>
    </source>
</reference>
<reference evidence="2" key="1">
    <citation type="journal article" date="2022" name="bioRxiv">
        <title>Thiovibrio frasassiensisgen. nov., sp. nov., an autotrophic, elemental sulfur disproportionating bacterium isolated from sulfidic karst sediment, and proposal of Thiovibrionaceae fam. nov.</title>
        <authorList>
            <person name="Aronson H."/>
            <person name="Thomas C."/>
            <person name="Bhattacharyya M."/>
            <person name="Eckstein S."/>
            <person name="Jensen S."/>
            <person name="Barco R."/>
            <person name="Macalady J."/>
            <person name="Amend J."/>
        </authorList>
    </citation>
    <scope>NUCLEOTIDE SEQUENCE</scope>
    <source>
        <strain evidence="2">RS19-109</strain>
    </source>
</reference>